<protein>
    <submittedName>
        <fullName evidence="1">Putative ovule protein</fullName>
    </submittedName>
</protein>
<dbReference type="AlphaFoldDB" id="A0A0V0GWA9"/>
<accession>A0A0V0GWA9</accession>
<dbReference type="EMBL" id="GEDG01029641">
    <property type="protein sequence ID" value="JAP12412.1"/>
    <property type="molecule type" value="Transcribed_RNA"/>
</dbReference>
<organism evidence="1">
    <name type="scientific">Solanum chacoense</name>
    <name type="common">Chaco potato</name>
    <dbReference type="NCBI Taxonomy" id="4108"/>
    <lineage>
        <taxon>Eukaryota</taxon>
        <taxon>Viridiplantae</taxon>
        <taxon>Streptophyta</taxon>
        <taxon>Embryophyta</taxon>
        <taxon>Tracheophyta</taxon>
        <taxon>Spermatophyta</taxon>
        <taxon>Magnoliopsida</taxon>
        <taxon>eudicotyledons</taxon>
        <taxon>Gunneridae</taxon>
        <taxon>Pentapetalae</taxon>
        <taxon>asterids</taxon>
        <taxon>lamiids</taxon>
        <taxon>Solanales</taxon>
        <taxon>Solanaceae</taxon>
        <taxon>Solanoideae</taxon>
        <taxon>Solaneae</taxon>
        <taxon>Solanum</taxon>
    </lineage>
</organism>
<proteinExistence type="predicted"/>
<sequence length="151" mass="17076">MHLNFNLDSGICCRDICHFRCVMILVKVGQVITEEIGVMPISLLLLEDSIELHFASDHFLGLLLLDGKVLSNFTLETLQHVEVATLQIIEKAVDRFHDLNLEDKVLNWDGGIVMNRVQPNVDINVIQVVIGLTRAIGPRTRNRVRLIWDPG</sequence>
<name>A0A0V0GWA9_SOLCH</name>
<evidence type="ECO:0000313" key="1">
    <source>
        <dbReference type="EMBL" id="JAP12412.1"/>
    </source>
</evidence>
<reference evidence="1" key="1">
    <citation type="submission" date="2015-12" db="EMBL/GenBank/DDBJ databases">
        <title>Gene expression during late stages of embryo sac development: a critical building block for successful pollen-pistil interactions.</title>
        <authorList>
            <person name="Liu Y."/>
            <person name="Joly V."/>
            <person name="Sabar M."/>
            <person name="Matton D.P."/>
        </authorList>
    </citation>
    <scope>NUCLEOTIDE SEQUENCE</scope>
</reference>